<accession>A0A2W5SAL0</accession>
<gene>
    <name evidence="1" type="ORF">DI533_17270</name>
</gene>
<reference evidence="1 2" key="1">
    <citation type="submission" date="2017-08" db="EMBL/GenBank/DDBJ databases">
        <title>Infants hospitalized years apart are colonized by the same room-sourced microbial strains.</title>
        <authorList>
            <person name="Brooks B."/>
            <person name="Olm M.R."/>
            <person name="Firek B.A."/>
            <person name="Baker R."/>
            <person name="Thomas B.C."/>
            <person name="Morowitz M.J."/>
            <person name="Banfield J.F."/>
        </authorList>
    </citation>
    <scope>NUCLEOTIDE SEQUENCE [LARGE SCALE GENOMIC DNA]</scope>
    <source>
        <strain evidence="1">S2_003_000_R2_11</strain>
    </source>
</reference>
<sequence length="95" mass="10569">MFEPELTEFLNIHAGLGLAKVTRSIRVIAHSEVLDLPQSVREHLLVSTNFMELVSNNAMDLAAVDVWKNSTQLGKHAEIRAKELKYPSLGNAMLV</sequence>
<comment type="caution">
    <text evidence="1">The sequence shown here is derived from an EMBL/GenBank/DDBJ whole genome shotgun (WGS) entry which is preliminary data.</text>
</comment>
<dbReference type="Proteomes" id="UP000248975">
    <property type="component" value="Unassembled WGS sequence"/>
</dbReference>
<dbReference type="EMBL" id="QFQS01000004">
    <property type="protein sequence ID" value="PZQ96185.1"/>
    <property type="molecule type" value="Genomic_DNA"/>
</dbReference>
<name>A0A2W5SAL0_CERSP</name>
<evidence type="ECO:0000313" key="2">
    <source>
        <dbReference type="Proteomes" id="UP000248975"/>
    </source>
</evidence>
<dbReference type="AlphaFoldDB" id="A0A2W5SAL0"/>
<evidence type="ECO:0000313" key="1">
    <source>
        <dbReference type="EMBL" id="PZQ96185.1"/>
    </source>
</evidence>
<organism evidence="1 2">
    <name type="scientific">Cereibacter sphaeroides</name>
    <name type="common">Rhodobacter sphaeroides</name>
    <dbReference type="NCBI Taxonomy" id="1063"/>
    <lineage>
        <taxon>Bacteria</taxon>
        <taxon>Pseudomonadati</taxon>
        <taxon>Pseudomonadota</taxon>
        <taxon>Alphaproteobacteria</taxon>
        <taxon>Rhodobacterales</taxon>
        <taxon>Paracoccaceae</taxon>
        <taxon>Cereibacter</taxon>
    </lineage>
</organism>
<proteinExistence type="predicted"/>
<protein>
    <submittedName>
        <fullName evidence="1">Uncharacterized protein</fullName>
    </submittedName>
</protein>